<proteinExistence type="inferred from homology"/>
<dbReference type="AlphaFoldDB" id="A0A1C7M6X7"/>
<keyword evidence="12" id="KW-1133">Transmembrane helix</keyword>
<dbReference type="GO" id="GO:0032585">
    <property type="term" value="C:multivesicular body membrane"/>
    <property type="evidence" value="ECO:0007669"/>
    <property type="project" value="UniProtKB-SubCell"/>
</dbReference>
<keyword evidence="9" id="KW-0378">Hydrolase</keyword>
<evidence type="ECO:0000256" key="17">
    <source>
        <dbReference type="ARBA" id="ARBA00024663"/>
    </source>
</evidence>
<dbReference type="STRING" id="5627.A0A1C7M6X7"/>
<reference evidence="22 23" key="1">
    <citation type="submission" date="2016-03" db="EMBL/GenBank/DDBJ databases">
        <title>Whole genome sequencing of Grifola frondosa 9006-11.</title>
        <authorList>
            <person name="Min B."/>
            <person name="Park H."/>
            <person name="Kim J.-G."/>
            <person name="Cho H."/>
            <person name="Oh Y.-L."/>
            <person name="Kong W.-S."/>
            <person name="Choi I.-G."/>
        </authorList>
    </citation>
    <scope>NUCLEOTIDE SEQUENCE [LARGE SCALE GENOMIC DNA]</scope>
    <source>
        <strain evidence="22 23">9006-11</strain>
    </source>
</reference>
<evidence type="ECO:0000256" key="7">
    <source>
        <dbReference type="ARBA" id="ARBA00022692"/>
    </source>
</evidence>
<dbReference type="InterPro" id="IPR002921">
    <property type="entry name" value="Fungal_lipase-type"/>
</dbReference>
<name>A0A1C7M6X7_GRIFR</name>
<dbReference type="GO" id="GO:0004806">
    <property type="term" value="F:triacylglycerol lipase activity"/>
    <property type="evidence" value="ECO:0007669"/>
    <property type="project" value="UniProtKB-EC"/>
</dbReference>
<evidence type="ECO:0000256" key="9">
    <source>
        <dbReference type="ARBA" id="ARBA00022801"/>
    </source>
</evidence>
<keyword evidence="20" id="KW-0732">Signal</keyword>
<evidence type="ECO:0000256" key="4">
    <source>
        <dbReference type="ARBA" id="ARBA00010701"/>
    </source>
</evidence>
<keyword evidence="11" id="KW-0735">Signal-anchor</keyword>
<dbReference type="SUPFAM" id="SSF53474">
    <property type="entry name" value="alpha/beta-Hydrolases"/>
    <property type="match status" value="1"/>
</dbReference>
<dbReference type="PANTHER" id="PTHR47175:SF2">
    <property type="entry name" value="LIPASE ATG15-RELATED"/>
    <property type="match status" value="1"/>
</dbReference>
<sequence>MLLALTNLLIPLLSIFSREQTPISVPEVSSAPELHFELRHLHAATPSGQILFHDVHPADSFIADSQVSYTLRTRHIKSHKPSSFAAFSRARARSIEFGESEALHWDIEEMIGPDSEDRDTLLQIAKMTNNAYLEPGEPGWYDLEGKWNVSYPFGWEAEDDSLRGHIFATSDNSTVVLAIKGTSAAFVGGGGPTSKKDKVNDNLLGGWKCDQNCLEDALIEENLFYPIGTNLYNNLTYLYPDSNVWVVGHSLGGALASLLGVTFGIPVVAIESPGEKMAAARLHLPSPPSVQHITHLYHTADPIAMGTCNGVLSSCALGGYAMESKCHLGSSIIYDTVSNLSWAVDIRTHTIVNVIEKLLALPWPPSVEVGREVPEAKPEEDCVECFSWEFGDFPASGRVDVVSGEQYRYALTNFRIAHEKVEEQRMQLQEQERQVALLRARIALLEGTNQDGQAGAFAMEGSNSVDDFSIKNAASNLGRLMNRWAADIVRAPPVPLDQIRDAAVKDLLDGDIPEPNPFTSNTTGMQVQGLLRHAMSQTISEGIINCLVITNCPDANIQLTRIHEHIFSRDATVAAVWRRQTFSAAVESCSNEMSRFLLTEHMAALTATLNIENGKPPASEALDVLQAAYGFSRMLHGSPSSSGGTVDAFYRAFVPELRGTLDPQQIELVKRCVKTEHGQSDRVGATVFPGLVKVSRSAAGPSGQENTQTVVKRAQVVCECALGVNTDAQCSEWY</sequence>
<keyword evidence="13" id="KW-0072">Autophagy</keyword>
<feature type="signal peptide" evidence="20">
    <location>
        <begin position="1"/>
        <end position="17"/>
    </location>
</feature>
<evidence type="ECO:0000256" key="19">
    <source>
        <dbReference type="SAM" id="Coils"/>
    </source>
</evidence>
<feature type="chain" id="PRO_5008888963" description="triacylglycerol lipase" evidence="20">
    <location>
        <begin position="18"/>
        <end position="734"/>
    </location>
</feature>
<organism evidence="22 23">
    <name type="scientific">Grifola frondosa</name>
    <name type="common">Maitake</name>
    <name type="synonym">Polyporus frondosus</name>
    <dbReference type="NCBI Taxonomy" id="5627"/>
    <lineage>
        <taxon>Eukaryota</taxon>
        <taxon>Fungi</taxon>
        <taxon>Dikarya</taxon>
        <taxon>Basidiomycota</taxon>
        <taxon>Agaricomycotina</taxon>
        <taxon>Agaricomycetes</taxon>
        <taxon>Polyporales</taxon>
        <taxon>Grifolaceae</taxon>
        <taxon>Grifola</taxon>
    </lineage>
</organism>
<accession>A0A1C7M6X7</accession>
<evidence type="ECO:0000256" key="13">
    <source>
        <dbReference type="ARBA" id="ARBA00023006"/>
    </source>
</evidence>
<comment type="subcellular location">
    <subcellularLocation>
        <location evidence="3">Endosome</location>
        <location evidence="3">Multivesicular body membrane</location>
        <topology evidence="3">Single-pass type II membrane protein</topology>
    </subcellularLocation>
    <subcellularLocation>
        <location evidence="2">Prevacuolar compartment membrane</location>
        <topology evidence="2">Single-pass type II membrane protein</topology>
    </subcellularLocation>
</comment>
<dbReference type="OrthoDB" id="2538017at2759"/>
<dbReference type="GO" id="GO:0006660">
    <property type="term" value="P:phosphatidylserine catabolic process"/>
    <property type="evidence" value="ECO:0007669"/>
    <property type="project" value="TreeGrafter"/>
</dbReference>
<evidence type="ECO:0000256" key="11">
    <source>
        <dbReference type="ARBA" id="ARBA00022968"/>
    </source>
</evidence>
<gene>
    <name evidence="22" type="primary">ATG15_1</name>
    <name evidence="22" type="ORF">A0H81_08058</name>
</gene>
<protein>
    <recommendedName>
        <fullName evidence="6">triacylglycerol lipase</fullName>
        <ecNumber evidence="6">3.1.1.3</ecNumber>
    </recommendedName>
    <alternativeName>
        <fullName evidence="18">Autophagy-related protein 15</fullName>
    </alternativeName>
</protein>
<feature type="domain" description="Fungal lipase-type" evidence="21">
    <location>
        <begin position="234"/>
        <end position="261"/>
    </location>
</feature>
<evidence type="ECO:0000256" key="12">
    <source>
        <dbReference type="ARBA" id="ARBA00022989"/>
    </source>
</evidence>
<evidence type="ECO:0000313" key="23">
    <source>
        <dbReference type="Proteomes" id="UP000092993"/>
    </source>
</evidence>
<dbReference type="InterPro" id="IPR050805">
    <property type="entry name" value="ATG15_Lipase"/>
</dbReference>
<dbReference type="GO" id="GO:0004620">
    <property type="term" value="F:phospholipase activity"/>
    <property type="evidence" value="ECO:0007669"/>
    <property type="project" value="TreeGrafter"/>
</dbReference>
<evidence type="ECO:0000313" key="22">
    <source>
        <dbReference type="EMBL" id="OBZ72129.1"/>
    </source>
</evidence>
<dbReference type="Pfam" id="PF01764">
    <property type="entry name" value="Lipase_3"/>
    <property type="match status" value="1"/>
</dbReference>
<keyword evidence="8" id="KW-0967">Endosome</keyword>
<evidence type="ECO:0000256" key="3">
    <source>
        <dbReference type="ARBA" id="ARBA00004343"/>
    </source>
</evidence>
<dbReference type="InterPro" id="IPR029058">
    <property type="entry name" value="AB_hydrolase_fold"/>
</dbReference>
<keyword evidence="7" id="KW-0812">Transmembrane</keyword>
<keyword evidence="15" id="KW-0472">Membrane</keyword>
<comment type="subunit">
    <text evidence="5">Binds to both phosphatidylinositol (PI) and phosphatidylinositol 3,5-bisphosphate (PIP2).</text>
</comment>
<keyword evidence="16" id="KW-0325">Glycoprotein</keyword>
<dbReference type="GO" id="GO:0034727">
    <property type="term" value="P:piecemeal microautophagy of the nucleus"/>
    <property type="evidence" value="ECO:0007669"/>
    <property type="project" value="TreeGrafter"/>
</dbReference>
<evidence type="ECO:0000256" key="2">
    <source>
        <dbReference type="ARBA" id="ARBA00004270"/>
    </source>
</evidence>
<keyword evidence="19" id="KW-0175">Coiled coil</keyword>
<evidence type="ECO:0000256" key="20">
    <source>
        <dbReference type="SAM" id="SignalP"/>
    </source>
</evidence>
<feature type="coiled-coil region" evidence="19">
    <location>
        <begin position="411"/>
        <end position="448"/>
    </location>
</feature>
<evidence type="ECO:0000256" key="18">
    <source>
        <dbReference type="ARBA" id="ARBA00029828"/>
    </source>
</evidence>
<dbReference type="Proteomes" id="UP000092993">
    <property type="component" value="Unassembled WGS sequence"/>
</dbReference>
<evidence type="ECO:0000256" key="14">
    <source>
        <dbReference type="ARBA" id="ARBA00023098"/>
    </source>
</evidence>
<dbReference type="PANTHER" id="PTHR47175">
    <property type="entry name" value="LIPASE ATG15-RELATED"/>
    <property type="match status" value="1"/>
</dbReference>
<evidence type="ECO:0000256" key="5">
    <source>
        <dbReference type="ARBA" id="ARBA00011137"/>
    </source>
</evidence>
<dbReference type="EMBL" id="LUGG01000009">
    <property type="protein sequence ID" value="OBZ72129.1"/>
    <property type="molecule type" value="Genomic_DNA"/>
</dbReference>
<keyword evidence="14" id="KW-0443">Lipid metabolism</keyword>
<dbReference type="CDD" id="cd00519">
    <property type="entry name" value="Lipase_3"/>
    <property type="match status" value="1"/>
</dbReference>
<comment type="caution">
    <text evidence="22">The sequence shown here is derived from an EMBL/GenBank/DDBJ whole genome shotgun (WGS) entry which is preliminary data.</text>
</comment>
<keyword evidence="10" id="KW-0442">Lipid degradation</keyword>
<dbReference type="GO" id="GO:0034496">
    <property type="term" value="P:multivesicular body membrane disassembly"/>
    <property type="evidence" value="ECO:0007669"/>
    <property type="project" value="TreeGrafter"/>
</dbReference>
<dbReference type="EC" id="3.1.1.3" evidence="6"/>
<keyword evidence="23" id="KW-1185">Reference proteome</keyword>
<dbReference type="Gene3D" id="3.40.50.1820">
    <property type="entry name" value="alpha/beta hydrolase"/>
    <property type="match status" value="1"/>
</dbReference>
<comment type="similarity">
    <text evidence="4">Belongs to the AB hydrolase superfamily. Lipase family.</text>
</comment>
<evidence type="ECO:0000256" key="6">
    <source>
        <dbReference type="ARBA" id="ARBA00013279"/>
    </source>
</evidence>
<dbReference type="GO" id="GO:0046461">
    <property type="term" value="P:neutral lipid catabolic process"/>
    <property type="evidence" value="ECO:0007669"/>
    <property type="project" value="TreeGrafter"/>
</dbReference>
<evidence type="ECO:0000256" key="8">
    <source>
        <dbReference type="ARBA" id="ARBA00022753"/>
    </source>
</evidence>
<evidence type="ECO:0000256" key="1">
    <source>
        <dbReference type="ARBA" id="ARBA00001024"/>
    </source>
</evidence>
<comment type="catalytic activity">
    <reaction evidence="1">
        <text>a triacylglycerol + H2O = a diacylglycerol + a fatty acid + H(+)</text>
        <dbReference type="Rhea" id="RHEA:12044"/>
        <dbReference type="ChEBI" id="CHEBI:15377"/>
        <dbReference type="ChEBI" id="CHEBI:15378"/>
        <dbReference type="ChEBI" id="CHEBI:17855"/>
        <dbReference type="ChEBI" id="CHEBI:18035"/>
        <dbReference type="ChEBI" id="CHEBI:28868"/>
        <dbReference type="EC" id="3.1.1.3"/>
    </reaction>
</comment>
<evidence type="ECO:0000256" key="15">
    <source>
        <dbReference type="ARBA" id="ARBA00023136"/>
    </source>
</evidence>
<evidence type="ECO:0000259" key="21">
    <source>
        <dbReference type="Pfam" id="PF01764"/>
    </source>
</evidence>
<evidence type="ECO:0000256" key="16">
    <source>
        <dbReference type="ARBA" id="ARBA00023180"/>
    </source>
</evidence>
<comment type="function">
    <text evidence="17">Lipase which is essential for lysis of subvacuolar cytoplasm to vacuole targeted bodies and intravacuolar autophagic bodies. Involved in the lysis of intravacuolar multivesicular body (MVB) vesicles. The intravacuolar membrane disintegration by ATG15 is critical to life span extension.</text>
</comment>
<dbReference type="GO" id="GO:0005775">
    <property type="term" value="C:vacuolar lumen"/>
    <property type="evidence" value="ECO:0007669"/>
    <property type="project" value="TreeGrafter"/>
</dbReference>
<evidence type="ECO:0000256" key="10">
    <source>
        <dbReference type="ARBA" id="ARBA00022963"/>
    </source>
</evidence>